<accession>A0A9P8V3V7</accession>
<protein>
    <submittedName>
        <fullName evidence="2">Uncharacterized protein</fullName>
    </submittedName>
</protein>
<sequence>MPCIRGVEVFLIQGIDPGQPRDPLNPNDNDRRFPEFPHPDSSSIRLSPRPDASQNSDTLADGHHIPKTNSRVSAYVPSEQGLRFAFEWHVKRPEEHPYFIYFVVLFNGRRMVSWGADPSKVDRGITEYALYEQGNKKGCSVLTAATDKHGMEKRYFYFFSEDDAQPASDGGLIEVQAFRAKGRRLRAAAPPEYRGQENYGIMCPSGGMVESAQDLSYYDWHLHDRIDDPFITFRFYYRSLANLKYLSIVPQSYRMPEVSTTSSLYFEDAAYHAGEARDPGPVEYPDIITPSKAISRAPCGNSATSAAQQVCKGYFQRRRPGAPPTYATRKLLAKLLDKFSRTCTVC</sequence>
<dbReference type="Proteomes" id="UP000770015">
    <property type="component" value="Unassembled WGS sequence"/>
</dbReference>
<keyword evidence="3" id="KW-1185">Reference proteome</keyword>
<comment type="caution">
    <text evidence="2">The sequence shown here is derived from an EMBL/GenBank/DDBJ whole genome shotgun (WGS) entry which is preliminary data.</text>
</comment>
<organism evidence="2 3">
    <name type="scientific">Plectosphaerella plurivora</name>
    <dbReference type="NCBI Taxonomy" id="936078"/>
    <lineage>
        <taxon>Eukaryota</taxon>
        <taxon>Fungi</taxon>
        <taxon>Dikarya</taxon>
        <taxon>Ascomycota</taxon>
        <taxon>Pezizomycotina</taxon>
        <taxon>Sordariomycetes</taxon>
        <taxon>Hypocreomycetidae</taxon>
        <taxon>Glomerellales</taxon>
        <taxon>Plectosphaerellaceae</taxon>
        <taxon>Plectosphaerella</taxon>
    </lineage>
</organism>
<dbReference type="EMBL" id="JAGSXJ010000032">
    <property type="protein sequence ID" value="KAH6669123.1"/>
    <property type="molecule type" value="Genomic_DNA"/>
</dbReference>
<dbReference type="OrthoDB" id="436496at2759"/>
<name>A0A9P8V3V7_9PEZI</name>
<feature type="region of interest" description="Disordered" evidence="1">
    <location>
        <begin position="15"/>
        <end position="66"/>
    </location>
</feature>
<dbReference type="AlphaFoldDB" id="A0A9P8V3V7"/>
<evidence type="ECO:0000313" key="2">
    <source>
        <dbReference type="EMBL" id="KAH6669123.1"/>
    </source>
</evidence>
<feature type="compositionally biased region" description="Basic and acidic residues" evidence="1">
    <location>
        <begin position="28"/>
        <end position="38"/>
    </location>
</feature>
<gene>
    <name evidence="2" type="ORF">F5X68DRAFT_236491</name>
</gene>
<reference evidence="2" key="1">
    <citation type="journal article" date="2021" name="Nat. Commun.">
        <title>Genetic determinants of endophytism in the Arabidopsis root mycobiome.</title>
        <authorList>
            <person name="Mesny F."/>
            <person name="Miyauchi S."/>
            <person name="Thiergart T."/>
            <person name="Pickel B."/>
            <person name="Atanasova L."/>
            <person name="Karlsson M."/>
            <person name="Huettel B."/>
            <person name="Barry K.W."/>
            <person name="Haridas S."/>
            <person name="Chen C."/>
            <person name="Bauer D."/>
            <person name="Andreopoulos W."/>
            <person name="Pangilinan J."/>
            <person name="LaButti K."/>
            <person name="Riley R."/>
            <person name="Lipzen A."/>
            <person name="Clum A."/>
            <person name="Drula E."/>
            <person name="Henrissat B."/>
            <person name="Kohler A."/>
            <person name="Grigoriev I.V."/>
            <person name="Martin F.M."/>
            <person name="Hacquard S."/>
        </authorList>
    </citation>
    <scope>NUCLEOTIDE SEQUENCE</scope>
    <source>
        <strain evidence="2">MPI-SDFR-AT-0117</strain>
    </source>
</reference>
<proteinExistence type="predicted"/>
<evidence type="ECO:0000256" key="1">
    <source>
        <dbReference type="SAM" id="MobiDB-lite"/>
    </source>
</evidence>
<evidence type="ECO:0000313" key="3">
    <source>
        <dbReference type="Proteomes" id="UP000770015"/>
    </source>
</evidence>